<dbReference type="eggNOG" id="COG2217">
    <property type="taxonomic scope" value="Bacteria"/>
</dbReference>
<dbReference type="Gene3D" id="3.40.50.1000">
    <property type="entry name" value="HAD superfamily/HAD-like"/>
    <property type="match status" value="1"/>
</dbReference>
<dbReference type="EC" id="7.2.2.12" evidence="6"/>
<feature type="transmembrane region" description="Helical" evidence="8">
    <location>
        <begin position="43"/>
        <end position="61"/>
    </location>
</feature>
<keyword evidence="12" id="KW-1185">Reference proteome</keyword>
<dbReference type="Pfam" id="PF00702">
    <property type="entry name" value="Hydrolase"/>
    <property type="match status" value="1"/>
</dbReference>
<dbReference type="PROSITE" id="PS00154">
    <property type="entry name" value="ATPASE_E1_E2"/>
    <property type="match status" value="1"/>
</dbReference>
<dbReference type="InterPro" id="IPR059000">
    <property type="entry name" value="ATPase_P-type_domA"/>
</dbReference>
<feature type="transmembrane region" description="Helical" evidence="8">
    <location>
        <begin position="20"/>
        <end position="36"/>
    </location>
</feature>
<reference evidence="11 12" key="1">
    <citation type="submission" date="2007-07" db="EMBL/GenBank/DDBJ databases">
        <title>Complete sequence of plasmid pXAUT01 of Xanthobacter autotrophicus Py2.</title>
        <authorList>
            <consortium name="US DOE Joint Genome Institute"/>
            <person name="Copeland A."/>
            <person name="Lucas S."/>
            <person name="Lapidus A."/>
            <person name="Barry K."/>
            <person name="Glavina del Rio T."/>
            <person name="Hammon N."/>
            <person name="Israni S."/>
            <person name="Dalin E."/>
            <person name="Tice H."/>
            <person name="Pitluck S."/>
            <person name="Sims D."/>
            <person name="Brettin T."/>
            <person name="Bruce D."/>
            <person name="Detter J.C."/>
            <person name="Han C."/>
            <person name="Tapia R."/>
            <person name="Brainard J."/>
            <person name="Schmutz J."/>
            <person name="Larimer F."/>
            <person name="Land M."/>
            <person name="Hauser L."/>
            <person name="Kyrpides N."/>
            <person name="Kim E."/>
            <person name="Ensigns S.A."/>
            <person name="Richardson P."/>
        </authorList>
    </citation>
    <scope>NUCLEOTIDE SEQUENCE [LARGE SCALE GENOMIC DNA]</scope>
    <source>
        <strain evidence="12">ATCC BAA-1158 / Py2</strain>
        <plasmid evidence="12">Plasmid pXAUT01</plasmid>
    </source>
</reference>
<dbReference type="HOGENOM" id="CLU_001771_6_3_5"/>
<dbReference type="EMBL" id="CP000782">
    <property type="protein sequence ID" value="ABS70154.1"/>
    <property type="molecule type" value="Genomic_DNA"/>
</dbReference>
<evidence type="ECO:0000256" key="2">
    <source>
        <dbReference type="ARBA" id="ARBA00006024"/>
    </source>
</evidence>
<dbReference type="GO" id="GO:0046872">
    <property type="term" value="F:metal ion binding"/>
    <property type="evidence" value="ECO:0007669"/>
    <property type="project" value="UniProtKB-KW"/>
</dbReference>
<dbReference type="SUPFAM" id="SSF81653">
    <property type="entry name" value="Calcium ATPase, transduction domain A"/>
    <property type="match status" value="1"/>
</dbReference>
<dbReference type="InterPro" id="IPR027256">
    <property type="entry name" value="P-typ_ATPase_IB"/>
</dbReference>
<evidence type="ECO:0000259" key="10">
    <source>
        <dbReference type="Pfam" id="PF00122"/>
    </source>
</evidence>
<dbReference type="SUPFAM" id="SSF81665">
    <property type="entry name" value="Calcium ATPase, transmembrane domain M"/>
    <property type="match status" value="1"/>
</dbReference>
<evidence type="ECO:0000256" key="5">
    <source>
        <dbReference type="ARBA" id="ARBA00023136"/>
    </source>
</evidence>
<dbReference type="Gene3D" id="2.70.150.10">
    <property type="entry name" value="Calcium-transporting ATPase, cytoplasmic transduction domain A"/>
    <property type="match status" value="1"/>
</dbReference>
<gene>
    <name evidence="11" type="ordered locus">Xaut_4952</name>
</gene>
<evidence type="ECO:0000313" key="12">
    <source>
        <dbReference type="Proteomes" id="UP000002417"/>
    </source>
</evidence>
<dbReference type="FunFam" id="2.70.150.10:FF:000002">
    <property type="entry name" value="Copper-transporting ATPase 1, putative"/>
    <property type="match status" value="1"/>
</dbReference>
<dbReference type="GO" id="GO:0016887">
    <property type="term" value="F:ATP hydrolysis activity"/>
    <property type="evidence" value="ECO:0007669"/>
    <property type="project" value="InterPro"/>
</dbReference>
<dbReference type="PANTHER" id="PTHR48085">
    <property type="entry name" value="CADMIUM/ZINC-TRANSPORTING ATPASE HMA2-RELATED"/>
    <property type="match status" value="1"/>
</dbReference>
<proteinExistence type="inferred from homology"/>
<dbReference type="PhylomeDB" id="A7IQ58"/>
<keyword evidence="5 8" id="KW-0472">Membrane</keyword>
<keyword evidence="8" id="KW-0547">Nucleotide-binding</keyword>
<feature type="domain" description="P-type ATPase A" evidence="10">
    <location>
        <begin position="127"/>
        <end position="226"/>
    </location>
</feature>
<keyword evidence="8" id="KW-0479">Metal-binding</keyword>
<dbReference type="KEGG" id="xau:Xaut_4952"/>
<name>A7IQ58_XANP2</name>
<keyword evidence="4 8" id="KW-1133">Transmembrane helix</keyword>
<dbReference type="NCBIfam" id="TIGR01512">
    <property type="entry name" value="ATPase-IB2_Cd"/>
    <property type="match status" value="1"/>
</dbReference>
<comment type="subcellular location">
    <subcellularLocation>
        <location evidence="8">Cell membrane</location>
    </subcellularLocation>
    <subcellularLocation>
        <location evidence="1">Membrane</location>
    </subcellularLocation>
</comment>
<sequence>MPSKGCSDPVHTQQPFDSLAIVRIVVALLGAAAVWFKVYEPFASVSVVGLVALAFASWPILSEAVRNLMARRMTMELSMSIAILAAAAVAEIFTALVVTVFVLVAEELEHLTVARGRSAIGDLVDFVPKTARVRRDGGVLILPLEQVVADDLVLVIPGEKIPVDGEVVGGHSYVDQSRITGESMPAEKAEGAPAFAGSINQMGVLEIRVERVGRDTSYGRIIDAVEAAEQTRAPVQKLADRLAGYLVYVAFAAAMLTYLLTQNIRDTISVIIVAGACGIAAGTPLAILGGIGRAAKLGSIIKGGIHLETLGRIDTVVLDKTGTLTMGEPRVTALECAEGGDAADLLRLAAAAELRSEHPLGRAVVVEAERRGLAVPEANAFLYTVARGISADVEGRAVLVGNRKLLSDAGITVPARTEDHVGSDIVVAADGRYVGRIIVADPLRPEASAAMAALHAMGVRTVLLTGDTKAVAQHVGRNLGIGEVVADMLPEDKLTRVQALVADGRSVAMVGDGVNDAPALTAASLGIAMGSGTDIAQESADIVLIGNDLFKLVETLRIARKTRAIIWQNFSGTLMVDAVGIGLAAFGYLNPLLAAVIHVGSELAFLMNSARLLAPEGAKAPANSIYAPVHDSPRRHDNASSSSRKSPD</sequence>
<dbReference type="InterPro" id="IPR023214">
    <property type="entry name" value="HAD_sf"/>
</dbReference>
<dbReference type="AlphaFoldDB" id="A7IQ58"/>
<dbReference type="PRINTS" id="PR00119">
    <property type="entry name" value="CATATPASE"/>
</dbReference>
<dbReference type="Proteomes" id="UP000002417">
    <property type="component" value="Plasmid pXAUT01"/>
</dbReference>
<accession>A7IQ58</accession>
<dbReference type="GO" id="GO:0005524">
    <property type="term" value="F:ATP binding"/>
    <property type="evidence" value="ECO:0007669"/>
    <property type="project" value="UniProtKB-UniRule"/>
</dbReference>
<dbReference type="GO" id="GO:0005886">
    <property type="term" value="C:plasma membrane"/>
    <property type="evidence" value="ECO:0007669"/>
    <property type="project" value="UniProtKB-SubCell"/>
</dbReference>
<evidence type="ECO:0000256" key="9">
    <source>
        <dbReference type="SAM" id="MobiDB-lite"/>
    </source>
</evidence>
<dbReference type="InterPro" id="IPR051014">
    <property type="entry name" value="Cation_Transport_ATPase_IB"/>
</dbReference>
<evidence type="ECO:0000256" key="6">
    <source>
        <dbReference type="ARBA" id="ARBA00039097"/>
    </source>
</evidence>
<evidence type="ECO:0000256" key="7">
    <source>
        <dbReference type="ARBA" id="ARBA00047308"/>
    </source>
</evidence>
<evidence type="ECO:0000256" key="3">
    <source>
        <dbReference type="ARBA" id="ARBA00022692"/>
    </source>
</evidence>
<comment type="similarity">
    <text evidence="2 8">Belongs to the cation transport ATPase (P-type) (TC 3.A.3) family. Type IB subfamily.</text>
</comment>
<dbReference type="InterPro" id="IPR018303">
    <property type="entry name" value="ATPase_P-typ_P_site"/>
</dbReference>
<dbReference type="InterPro" id="IPR001757">
    <property type="entry name" value="P_typ_ATPase"/>
</dbReference>
<dbReference type="NCBIfam" id="TIGR01494">
    <property type="entry name" value="ATPase_P-type"/>
    <property type="match status" value="1"/>
</dbReference>
<dbReference type="PANTHER" id="PTHR48085:SF5">
    <property type="entry name" value="CADMIUM_ZINC-TRANSPORTING ATPASE HMA4-RELATED"/>
    <property type="match status" value="1"/>
</dbReference>
<keyword evidence="8" id="KW-1003">Cell membrane</keyword>
<geneLocation type="plasmid" evidence="11 12">
    <name>pXAUT01</name>
</geneLocation>
<feature type="region of interest" description="Disordered" evidence="9">
    <location>
        <begin position="624"/>
        <end position="648"/>
    </location>
</feature>
<dbReference type="NCBIfam" id="TIGR01525">
    <property type="entry name" value="ATPase-IB_hvy"/>
    <property type="match status" value="1"/>
</dbReference>
<dbReference type="InterPro" id="IPR036412">
    <property type="entry name" value="HAD-like_sf"/>
</dbReference>
<dbReference type="SUPFAM" id="SSF56784">
    <property type="entry name" value="HAD-like"/>
    <property type="match status" value="1"/>
</dbReference>
<feature type="compositionally biased region" description="Polar residues" evidence="9">
    <location>
        <begin position="639"/>
        <end position="648"/>
    </location>
</feature>
<evidence type="ECO:0000256" key="8">
    <source>
        <dbReference type="RuleBase" id="RU362081"/>
    </source>
</evidence>
<evidence type="ECO:0000256" key="4">
    <source>
        <dbReference type="ARBA" id="ARBA00022989"/>
    </source>
</evidence>
<dbReference type="InterPro" id="IPR023299">
    <property type="entry name" value="ATPase_P-typ_cyto_dom_N"/>
</dbReference>
<keyword evidence="11" id="KW-0614">Plasmid</keyword>
<feature type="transmembrane region" description="Helical" evidence="8">
    <location>
        <begin position="565"/>
        <end position="586"/>
    </location>
</feature>
<keyword evidence="8" id="KW-0067">ATP-binding</keyword>
<evidence type="ECO:0000256" key="1">
    <source>
        <dbReference type="ARBA" id="ARBA00004370"/>
    </source>
</evidence>
<dbReference type="InterPro" id="IPR008250">
    <property type="entry name" value="ATPase_P-typ_transduc_dom_A_sf"/>
</dbReference>
<comment type="catalytic activity">
    <reaction evidence="7">
        <text>Zn(2+)(in) + ATP + H2O = Zn(2+)(out) + ADP + phosphate + H(+)</text>
        <dbReference type="Rhea" id="RHEA:20621"/>
        <dbReference type="ChEBI" id="CHEBI:15377"/>
        <dbReference type="ChEBI" id="CHEBI:15378"/>
        <dbReference type="ChEBI" id="CHEBI:29105"/>
        <dbReference type="ChEBI" id="CHEBI:30616"/>
        <dbReference type="ChEBI" id="CHEBI:43474"/>
        <dbReference type="ChEBI" id="CHEBI:456216"/>
        <dbReference type="EC" id="7.2.2.12"/>
    </reaction>
</comment>
<protein>
    <recommendedName>
        <fullName evidence="6">P-type Zn(2+) transporter</fullName>
        <ecNumber evidence="6">7.2.2.12</ecNumber>
    </recommendedName>
</protein>
<dbReference type="Pfam" id="PF00122">
    <property type="entry name" value="E1-E2_ATPase"/>
    <property type="match status" value="1"/>
</dbReference>
<keyword evidence="3 8" id="KW-0812">Transmembrane</keyword>
<feature type="transmembrane region" description="Helical" evidence="8">
    <location>
        <begin position="81"/>
        <end position="105"/>
    </location>
</feature>
<dbReference type="InterPro" id="IPR023298">
    <property type="entry name" value="ATPase_P-typ_TM_dom_sf"/>
</dbReference>
<feature type="transmembrane region" description="Helical" evidence="8">
    <location>
        <begin position="242"/>
        <end position="261"/>
    </location>
</feature>
<organism evidence="11 12">
    <name type="scientific">Xanthobacter autotrophicus (strain ATCC BAA-1158 / Py2)</name>
    <dbReference type="NCBI Taxonomy" id="78245"/>
    <lineage>
        <taxon>Bacteria</taxon>
        <taxon>Pseudomonadati</taxon>
        <taxon>Pseudomonadota</taxon>
        <taxon>Alphaproteobacteria</taxon>
        <taxon>Hyphomicrobiales</taxon>
        <taxon>Xanthobacteraceae</taxon>
        <taxon>Xanthobacter</taxon>
    </lineage>
</organism>
<dbReference type="GO" id="GO:0016463">
    <property type="term" value="F:P-type zinc transporter activity"/>
    <property type="evidence" value="ECO:0007669"/>
    <property type="project" value="UniProtKB-EC"/>
</dbReference>
<dbReference type="Gene3D" id="3.40.1110.10">
    <property type="entry name" value="Calcium-transporting ATPase, cytoplasmic domain N"/>
    <property type="match status" value="1"/>
</dbReference>
<feature type="transmembrane region" description="Helical" evidence="8">
    <location>
        <begin position="267"/>
        <end position="292"/>
    </location>
</feature>
<evidence type="ECO:0000313" key="11">
    <source>
        <dbReference type="EMBL" id="ABS70154.1"/>
    </source>
</evidence>